<feature type="region of interest" description="Disordered" evidence="1">
    <location>
        <begin position="1"/>
        <end position="20"/>
    </location>
</feature>
<dbReference type="PANTHER" id="PTHR21580">
    <property type="entry name" value="SHIPPO-1-RELATED"/>
    <property type="match status" value="1"/>
</dbReference>
<keyword evidence="3" id="KW-1185">Reference proteome</keyword>
<proteinExistence type="predicted"/>
<dbReference type="InterPro" id="IPR051291">
    <property type="entry name" value="CIMAP"/>
</dbReference>
<feature type="region of interest" description="Disordered" evidence="1">
    <location>
        <begin position="147"/>
        <end position="177"/>
    </location>
</feature>
<dbReference type="PANTHER" id="PTHR21580:SF60">
    <property type="entry name" value="SPERM-TAIL PG-RICH REPEAT-CONTAINING PROTEIN 2"/>
    <property type="match status" value="1"/>
</dbReference>
<dbReference type="Pfam" id="PF07004">
    <property type="entry name" value="SHIPPO-rpt"/>
    <property type="match status" value="5"/>
</dbReference>
<dbReference type="AlphaFoldDB" id="A0A7M7NEM8"/>
<evidence type="ECO:0008006" key="4">
    <source>
        <dbReference type="Google" id="ProtNLM"/>
    </source>
</evidence>
<evidence type="ECO:0000313" key="3">
    <source>
        <dbReference type="Proteomes" id="UP000007110"/>
    </source>
</evidence>
<accession>A0A7M7NEM8</accession>
<feature type="compositionally biased region" description="Basic and acidic residues" evidence="1">
    <location>
        <begin position="451"/>
        <end position="464"/>
    </location>
</feature>
<dbReference type="OMA" id="NDPRHAL"/>
<evidence type="ECO:0000313" key="2">
    <source>
        <dbReference type="EnsemblMetazoa" id="XP_030835261"/>
    </source>
</evidence>
<feature type="region of interest" description="Disordered" evidence="1">
    <location>
        <begin position="383"/>
        <end position="413"/>
    </location>
</feature>
<organism evidence="2 3">
    <name type="scientific">Strongylocentrotus purpuratus</name>
    <name type="common">Purple sea urchin</name>
    <dbReference type="NCBI Taxonomy" id="7668"/>
    <lineage>
        <taxon>Eukaryota</taxon>
        <taxon>Metazoa</taxon>
        <taxon>Echinodermata</taxon>
        <taxon>Eleutherozoa</taxon>
        <taxon>Echinozoa</taxon>
        <taxon>Echinoidea</taxon>
        <taxon>Euechinoidea</taxon>
        <taxon>Echinacea</taxon>
        <taxon>Camarodonta</taxon>
        <taxon>Echinidea</taxon>
        <taxon>Strongylocentrotidae</taxon>
        <taxon>Strongylocentrotus</taxon>
    </lineage>
</organism>
<dbReference type="GeneID" id="577237"/>
<dbReference type="InterPro" id="IPR010736">
    <property type="entry name" value="SHIPPO-rpt"/>
</dbReference>
<sequence length="586" mass="63682">MYDRAPRALTEGAQATGPFVGPGAYDAFQPARAKIKSDGYAPFSSMAPRETFLTVQDAVIAAPGPGHYDPADAQLKITGGRTLANTAKRFEEDASTSVLTPGPGTYNLAKSSDWLKKQINKEKEIVQGQLMTNRIKFSRKVQAPSIPTPGQAYGYEESEDGVLKKQEAPPKDKSLGPAFYNITSSDTKATAKYKGVHFGNLTAARMDFRGEAGPGPGEYDPFSKAEADVENVNTAITKSGTSAFEARIPRYHEVIVQGETKKAVPGPGKYTINSQFDKRPPAVNTEGLEVEHPPFLSQAKRFQEKVNIVPAPGSYNDPRHALEATNKLRGLKRSPFGQTAVRFVPEPHIKKTPGPGSYSFPGVADSSMRKAYIESTRRGAFGSTSVRIKPITKRQDSSQPGPSHYQPKETPQYSRYTSNMSANFASQSNRLTSPAPVTIQDNPPPGSYEVRSSHDLSQGKKEPAPPRTHAGKRKKGSFMSSTRRFAPPRDVIIEQPMSANPGPGTYNPAAKDTVKLSLLVGKDQRFREIRKNDNPGPGTYELSPLLQDTVLKGTFNATLNNPIAPQLELHRSQSQALGQQAFVLGV</sequence>
<reference evidence="3" key="1">
    <citation type="submission" date="2015-02" db="EMBL/GenBank/DDBJ databases">
        <title>Genome sequencing for Strongylocentrotus purpuratus.</title>
        <authorList>
            <person name="Murali S."/>
            <person name="Liu Y."/>
            <person name="Vee V."/>
            <person name="English A."/>
            <person name="Wang M."/>
            <person name="Skinner E."/>
            <person name="Han Y."/>
            <person name="Muzny D.M."/>
            <person name="Worley K.C."/>
            <person name="Gibbs R.A."/>
        </authorList>
    </citation>
    <scope>NUCLEOTIDE SEQUENCE</scope>
</reference>
<dbReference type="KEGG" id="spu:577237"/>
<dbReference type="FunCoup" id="A0A7M7NEM8">
    <property type="interactions" value="15"/>
</dbReference>
<reference evidence="2" key="2">
    <citation type="submission" date="2021-01" db="UniProtKB">
        <authorList>
            <consortium name="EnsemblMetazoa"/>
        </authorList>
    </citation>
    <scope>IDENTIFICATION</scope>
</reference>
<name>A0A7M7NEM8_STRPU</name>
<feature type="compositionally biased region" description="Basic and acidic residues" evidence="1">
    <location>
        <begin position="161"/>
        <end position="174"/>
    </location>
</feature>
<dbReference type="EnsemblMetazoa" id="XM_030979401">
    <property type="protein sequence ID" value="XP_030835261"/>
    <property type="gene ID" value="LOC577237"/>
</dbReference>
<dbReference type="InParanoid" id="A0A7M7NEM8"/>
<evidence type="ECO:0000256" key="1">
    <source>
        <dbReference type="SAM" id="MobiDB-lite"/>
    </source>
</evidence>
<dbReference type="RefSeq" id="XP_030835261.1">
    <property type="nucleotide sequence ID" value="XM_030979401.1"/>
</dbReference>
<dbReference type="OrthoDB" id="406368at2759"/>
<feature type="region of interest" description="Disordered" evidence="1">
    <location>
        <begin position="428"/>
        <end position="488"/>
    </location>
</feature>
<dbReference type="Proteomes" id="UP000007110">
    <property type="component" value="Unassembled WGS sequence"/>
</dbReference>
<dbReference type="CTD" id="285555"/>
<protein>
    <recommendedName>
        <fullName evidence="4">Sperm-tail PG-rich repeat-containing protein 2</fullName>
    </recommendedName>
</protein>